<organism evidence="11 12">
    <name type="scientific">Echinimonas agarilytica</name>
    <dbReference type="NCBI Taxonomy" id="1215918"/>
    <lineage>
        <taxon>Bacteria</taxon>
        <taxon>Pseudomonadati</taxon>
        <taxon>Pseudomonadota</taxon>
        <taxon>Gammaproteobacteria</taxon>
        <taxon>Alteromonadales</taxon>
        <taxon>Echinimonadaceae</taxon>
        <taxon>Echinimonas</taxon>
    </lineage>
</organism>
<keyword evidence="5 9" id="KW-0812">Transmembrane</keyword>
<reference evidence="11 12" key="1">
    <citation type="journal article" date="2013" name="Antonie Van Leeuwenhoek">
        <title>Echinimonas agarilytica gen. nov., sp. nov., a new gammaproteobacterium isolated from the sea urchin Strongylocentrotus intermedius.</title>
        <authorList>
            <person name="Nedashkovskaya O.I."/>
            <person name="Stenkova A.M."/>
            <person name="Zhukova N.V."/>
            <person name="Van Trappen S."/>
            <person name="Lee J.S."/>
            <person name="Kim S.B."/>
        </authorList>
    </citation>
    <scope>NUCLEOTIDE SEQUENCE [LARGE SCALE GENOMIC DNA]</scope>
    <source>
        <strain evidence="11 12">KMM 6351</strain>
    </source>
</reference>
<evidence type="ECO:0000256" key="3">
    <source>
        <dbReference type="ARBA" id="ARBA00022475"/>
    </source>
</evidence>
<comment type="caution">
    <text evidence="11">The sequence shown here is derived from an EMBL/GenBank/DDBJ whole genome shotgun (WGS) entry which is preliminary data.</text>
</comment>
<dbReference type="PROSITE" id="PS50928">
    <property type="entry name" value="ABC_TM1"/>
    <property type="match status" value="1"/>
</dbReference>
<protein>
    <submittedName>
        <fullName evidence="11">ABC transporter permease</fullName>
    </submittedName>
</protein>
<proteinExistence type="inferred from homology"/>
<feature type="transmembrane region" description="Helical" evidence="9">
    <location>
        <begin position="102"/>
        <end position="123"/>
    </location>
</feature>
<comment type="subcellular location">
    <subcellularLocation>
        <location evidence="1">Cell inner membrane</location>
        <topology evidence="1">Multi-pass membrane protein</topology>
    </subcellularLocation>
    <subcellularLocation>
        <location evidence="9">Cell membrane</location>
        <topology evidence="9">Multi-pass membrane protein</topology>
    </subcellularLocation>
</comment>
<dbReference type="AlphaFoldDB" id="A0AA42B7S1"/>
<evidence type="ECO:0000256" key="2">
    <source>
        <dbReference type="ARBA" id="ARBA00022448"/>
    </source>
</evidence>
<evidence type="ECO:0000256" key="5">
    <source>
        <dbReference type="ARBA" id="ARBA00022692"/>
    </source>
</evidence>
<evidence type="ECO:0000313" key="11">
    <source>
        <dbReference type="EMBL" id="MCM2680034.1"/>
    </source>
</evidence>
<dbReference type="InterPro" id="IPR035906">
    <property type="entry name" value="MetI-like_sf"/>
</dbReference>
<evidence type="ECO:0000256" key="4">
    <source>
        <dbReference type="ARBA" id="ARBA00022519"/>
    </source>
</evidence>
<keyword evidence="7 9" id="KW-0472">Membrane</keyword>
<dbReference type="PANTHER" id="PTHR43163">
    <property type="entry name" value="DIPEPTIDE TRANSPORT SYSTEM PERMEASE PROTEIN DPPB-RELATED"/>
    <property type="match status" value="1"/>
</dbReference>
<keyword evidence="3" id="KW-1003">Cell membrane</keyword>
<dbReference type="SUPFAM" id="SSF161098">
    <property type="entry name" value="MetI-like"/>
    <property type="match status" value="1"/>
</dbReference>
<evidence type="ECO:0000256" key="6">
    <source>
        <dbReference type="ARBA" id="ARBA00022989"/>
    </source>
</evidence>
<dbReference type="Proteomes" id="UP001165393">
    <property type="component" value="Unassembled WGS sequence"/>
</dbReference>
<dbReference type="RefSeq" id="WP_251261460.1">
    <property type="nucleotide sequence ID" value="NZ_JAMQGP010000004.1"/>
</dbReference>
<dbReference type="GO" id="GO:0005886">
    <property type="term" value="C:plasma membrane"/>
    <property type="evidence" value="ECO:0007669"/>
    <property type="project" value="UniProtKB-SubCell"/>
</dbReference>
<evidence type="ECO:0000256" key="8">
    <source>
        <dbReference type="ARBA" id="ARBA00024202"/>
    </source>
</evidence>
<dbReference type="Pfam" id="PF00528">
    <property type="entry name" value="BPD_transp_1"/>
    <property type="match status" value="1"/>
</dbReference>
<evidence type="ECO:0000256" key="9">
    <source>
        <dbReference type="RuleBase" id="RU363032"/>
    </source>
</evidence>
<keyword evidence="2 9" id="KW-0813">Transport</keyword>
<accession>A0AA42B7S1</accession>
<feature type="transmembrane region" description="Helical" evidence="9">
    <location>
        <begin position="144"/>
        <end position="163"/>
    </location>
</feature>
<comment type="similarity">
    <text evidence="8">Belongs to the binding-protein-dependent transport system permease family. OppBC subfamily.</text>
</comment>
<dbReference type="GO" id="GO:0071916">
    <property type="term" value="F:dipeptide transmembrane transporter activity"/>
    <property type="evidence" value="ECO:0007669"/>
    <property type="project" value="TreeGrafter"/>
</dbReference>
<name>A0AA42B7S1_9GAMM</name>
<dbReference type="Pfam" id="PF19300">
    <property type="entry name" value="BPD_transp_1_N"/>
    <property type="match status" value="1"/>
</dbReference>
<dbReference type="Gene3D" id="1.10.3720.10">
    <property type="entry name" value="MetI-like"/>
    <property type="match status" value="1"/>
</dbReference>
<gene>
    <name evidence="11" type="ORF">NAF29_10195</name>
</gene>
<dbReference type="PANTHER" id="PTHR43163:SF4">
    <property type="entry name" value="PUTRESCINE EXPORT SYSTEM PERMEASE PROTEIN SAPB"/>
    <property type="match status" value="1"/>
</dbReference>
<feature type="domain" description="ABC transmembrane type-1" evidence="10">
    <location>
        <begin position="96"/>
        <end position="324"/>
    </location>
</feature>
<keyword evidence="12" id="KW-1185">Reference proteome</keyword>
<evidence type="ECO:0000259" key="10">
    <source>
        <dbReference type="PROSITE" id="PS50928"/>
    </source>
</evidence>
<evidence type="ECO:0000256" key="1">
    <source>
        <dbReference type="ARBA" id="ARBA00004429"/>
    </source>
</evidence>
<keyword evidence="6 9" id="KW-1133">Transmembrane helix</keyword>
<evidence type="ECO:0000313" key="12">
    <source>
        <dbReference type="Proteomes" id="UP001165393"/>
    </source>
</evidence>
<feature type="transmembrane region" description="Helical" evidence="9">
    <location>
        <begin position="267"/>
        <end position="287"/>
    </location>
</feature>
<dbReference type="CDD" id="cd06261">
    <property type="entry name" value="TM_PBP2"/>
    <property type="match status" value="1"/>
</dbReference>
<sequence length="341" mass="38208">MWRYFVRKLNLLVITVLLLTLLSFWLLHLIPGGPMQALDPQGTLNLLEQQKLRDLYGLDQGFWAQYWHYLNNILDGNWGVSRVDQTPISEKMVSTFLATLQLTLAAMIIAIVVGVPLGILSAVKYGSFLDRSIIGINLIGQSVPIFWWAMMLILIFALGLQWFPISGRIGLLFDVPEHTHIILLDIFLSDIPARDEALMSALRHLTLPTIAVAVMPTTLMAQFTRASLLDIFDQNYIQAARAKGLSSWHVLVRHALPNFFSSFVRQLGALANPLLTGTMIVEVIFSWPGSGRWLIHSLLARDVPSIQACMLMISVSVICISIFTDLIAAWSNPKERNQPHG</sequence>
<feature type="transmembrane region" description="Helical" evidence="9">
    <location>
        <begin position="308"/>
        <end position="330"/>
    </location>
</feature>
<evidence type="ECO:0000256" key="7">
    <source>
        <dbReference type="ARBA" id="ARBA00023136"/>
    </source>
</evidence>
<keyword evidence="4" id="KW-0997">Cell inner membrane</keyword>
<dbReference type="InterPro" id="IPR000515">
    <property type="entry name" value="MetI-like"/>
</dbReference>
<dbReference type="EMBL" id="JAMQGP010000004">
    <property type="protein sequence ID" value="MCM2680034.1"/>
    <property type="molecule type" value="Genomic_DNA"/>
</dbReference>
<dbReference type="InterPro" id="IPR045621">
    <property type="entry name" value="BPD_transp_1_N"/>
</dbReference>